<feature type="transmembrane region" description="Helical" evidence="6">
    <location>
        <begin position="6"/>
        <end position="29"/>
    </location>
</feature>
<evidence type="ECO:0000256" key="5">
    <source>
        <dbReference type="RuleBase" id="RU000363"/>
    </source>
</evidence>
<dbReference type="PRINTS" id="PR00081">
    <property type="entry name" value="GDHRDH"/>
</dbReference>
<evidence type="ECO:0000256" key="6">
    <source>
        <dbReference type="SAM" id="Phobius"/>
    </source>
</evidence>
<dbReference type="AlphaFoldDB" id="D6PW91"/>
<dbReference type="InterPro" id="IPR051019">
    <property type="entry name" value="VLCFA-Steroid_DH"/>
</dbReference>
<comment type="similarity">
    <text evidence="2 5">Belongs to the short-chain dehydrogenases/reductases (SDR) family.</text>
</comment>
<dbReference type="InterPro" id="IPR036291">
    <property type="entry name" value="NAD(P)-bd_dom_sf"/>
</dbReference>
<dbReference type="CDD" id="cd05356">
    <property type="entry name" value="17beta-HSD1_like_SDR_c"/>
    <property type="match status" value="1"/>
</dbReference>
<name>D6PW91_HALDV</name>
<keyword evidence="6" id="KW-1133">Transmembrane helix</keyword>
<reference evidence="7" key="2">
    <citation type="journal article" date="2011" name="Mol. Cell. Biochem.">
        <title>Identification and functional characterization of a putative 17?-hydroxysteroid dehydrogenase 12 in abalone (Haliotis diversicolor supertexta).</title>
        <authorList>
            <person name="Zhou J."/>
            <person name="Gao Y.F."/>
            <person name="Li L."/>
            <person name="Zhai H.N."/>
            <person name="Tan S.J."/>
            <person name="Cai Z.H."/>
        </authorList>
    </citation>
    <scope>NUCLEOTIDE SEQUENCE</scope>
</reference>
<dbReference type="EMBL" id="GU984783">
    <property type="protein sequence ID" value="ADF80270.1"/>
    <property type="molecule type" value="mRNA"/>
</dbReference>
<evidence type="ECO:0000256" key="2">
    <source>
        <dbReference type="ARBA" id="ARBA00006484"/>
    </source>
</evidence>
<sequence>MASAVQSYLGVYSDCFSVLGVLATAYVALKLFRWEYNFLKQHFLGPALGLSVNVKKAGPWAVVTGCTDGIGKAYAEQLAKKGPNIVLMSRTQSKLDDLAKDLEGRFHIQTRVIAVDFTQPEIYSRIERELQGLEIGTLVNNVGMAYELPEFFFNIANREKTVKDMLNCNMLSMVMMISIVTPGMIERGRGYVINIASSAGERPMPLLALYSASKVFMDYLTKALQIEYGSKGITFQSVRPNFVATKLSGIRRSNPFCPYPDQYVRAALATLGISNATNGYFMHTIQSTITALLPDFVVFNFLKSARKGALKRLERRKAKEN</sequence>
<comment type="subcellular location">
    <subcellularLocation>
        <location evidence="1">Endoplasmic reticulum</location>
    </subcellularLocation>
</comment>
<keyword evidence="6" id="KW-0472">Membrane</keyword>
<keyword evidence="3" id="KW-0521">NADP</keyword>
<evidence type="ECO:0000256" key="4">
    <source>
        <dbReference type="ARBA" id="ARBA00023002"/>
    </source>
</evidence>
<dbReference type="GO" id="GO:0005783">
    <property type="term" value="C:endoplasmic reticulum"/>
    <property type="evidence" value="ECO:0007669"/>
    <property type="project" value="UniProtKB-SubCell"/>
</dbReference>
<dbReference type="Pfam" id="PF00106">
    <property type="entry name" value="adh_short"/>
    <property type="match status" value="1"/>
</dbReference>
<evidence type="ECO:0000256" key="3">
    <source>
        <dbReference type="ARBA" id="ARBA00022857"/>
    </source>
</evidence>
<accession>D6PW91</accession>
<evidence type="ECO:0000313" key="7">
    <source>
        <dbReference type="EMBL" id="ADF80270.1"/>
    </source>
</evidence>
<dbReference type="InterPro" id="IPR002347">
    <property type="entry name" value="SDR_fam"/>
</dbReference>
<keyword evidence="6" id="KW-0812">Transmembrane</keyword>
<dbReference type="PIRSF" id="PIRSF000126">
    <property type="entry name" value="11-beta-HSD1"/>
    <property type="match status" value="1"/>
</dbReference>
<dbReference type="SUPFAM" id="SSF51735">
    <property type="entry name" value="NAD(P)-binding Rossmann-fold domains"/>
    <property type="match status" value="1"/>
</dbReference>
<dbReference type="PROSITE" id="PS00061">
    <property type="entry name" value="ADH_SHORT"/>
    <property type="match status" value="1"/>
</dbReference>
<dbReference type="PRINTS" id="PR00080">
    <property type="entry name" value="SDRFAMILY"/>
</dbReference>
<keyword evidence="4" id="KW-0560">Oxidoreductase</keyword>
<dbReference type="FunFam" id="3.40.50.720:FF:000137">
    <property type="entry name" value="Hydroxysteroid (17-beta) dehydrogenase 3"/>
    <property type="match status" value="1"/>
</dbReference>
<reference evidence="7" key="1">
    <citation type="submission" date="2010-03" db="EMBL/GenBank/DDBJ databases">
        <authorList>
            <person name="Gao Y."/>
            <person name="Cai Z."/>
        </authorList>
    </citation>
    <scope>NUCLEOTIDE SEQUENCE</scope>
</reference>
<protein>
    <submittedName>
        <fullName evidence="7">17-beta hydroxysteroid dehydrogenase 12</fullName>
    </submittedName>
</protein>
<proteinExistence type="evidence at transcript level"/>
<dbReference type="PANTHER" id="PTHR43899:SF13">
    <property type="entry name" value="RH59310P"/>
    <property type="match status" value="1"/>
</dbReference>
<dbReference type="PANTHER" id="PTHR43899">
    <property type="entry name" value="RH59310P"/>
    <property type="match status" value="1"/>
</dbReference>
<evidence type="ECO:0000256" key="1">
    <source>
        <dbReference type="ARBA" id="ARBA00004240"/>
    </source>
</evidence>
<reference evidence="7" key="3">
    <citation type="journal article" date="2011" name="PLoS ONE">
        <title>Influences of DMP on the Fertilization Process and Subsequent Embryogenesis of Abalone (Haliotis diversicolor supertexta) by Gametes Exposure.</title>
        <authorList>
            <person name="Zhou J."/>
            <person name="Zhu X.S."/>
            <person name="Cai Z.H."/>
        </authorList>
    </citation>
    <scope>NUCLEOTIDE SEQUENCE</scope>
</reference>
<dbReference type="InterPro" id="IPR020904">
    <property type="entry name" value="Sc_DH/Rdtase_CS"/>
</dbReference>
<organism evidence="7">
    <name type="scientific">Haliotis diversicolor supertexta</name>
    <dbReference type="NCBI Taxonomy" id="283615"/>
    <lineage>
        <taxon>Eukaryota</taxon>
        <taxon>Metazoa</taxon>
        <taxon>Spiralia</taxon>
        <taxon>Lophotrochozoa</taxon>
        <taxon>Mollusca</taxon>
        <taxon>Gastropoda</taxon>
        <taxon>Vetigastropoda</taxon>
        <taxon>Lepetellida</taxon>
        <taxon>Haliotoidea</taxon>
        <taxon>Haliotidae</taxon>
        <taxon>Haliotis</taxon>
    </lineage>
</organism>
<dbReference type="Gene3D" id="3.40.50.720">
    <property type="entry name" value="NAD(P)-binding Rossmann-like Domain"/>
    <property type="match status" value="1"/>
</dbReference>
<dbReference type="GO" id="GO:0016491">
    <property type="term" value="F:oxidoreductase activity"/>
    <property type="evidence" value="ECO:0007669"/>
    <property type="project" value="UniProtKB-KW"/>
</dbReference>